<protein>
    <submittedName>
        <fullName evidence="1">19950_t:CDS:1</fullName>
    </submittedName>
</protein>
<evidence type="ECO:0000313" key="1">
    <source>
        <dbReference type="EMBL" id="CAI2194328.1"/>
    </source>
</evidence>
<organism evidence="1 2">
    <name type="scientific">Funneliformis geosporum</name>
    <dbReference type="NCBI Taxonomy" id="1117311"/>
    <lineage>
        <taxon>Eukaryota</taxon>
        <taxon>Fungi</taxon>
        <taxon>Fungi incertae sedis</taxon>
        <taxon>Mucoromycota</taxon>
        <taxon>Glomeromycotina</taxon>
        <taxon>Glomeromycetes</taxon>
        <taxon>Glomerales</taxon>
        <taxon>Glomeraceae</taxon>
        <taxon>Funneliformis</taxon>
    </lineage>
</organism>
<reference evidence="1" key="1">
    <citation type="submission" date="2022-08" db="EMBL/GenBank/DDBJ databases">
        <authorList>
            <person name="Kallberg Y."/>
            <person name="Tangrot J."/>
            <person name="Rosling A."/>
        </authorList>
    </citation>
    <scope>NUCLEOTIDE SEQUENCE</scope>
    <source>
        <strain evidence="1">Wild A</strain>
    </source>
</reference>
<comment type="caution">
    <text evidence="1">The sequence shown here is derived from an EMBL/GenBank/DDBJ whole genome shotgun (WGS) entry which is preliminary data.</text>
</comment>
<dbReference type="AlphaFoldDB" id="A0A9W4X4F3"/>
<dbReference type="Proteomes" id="UP001153678">
    <property type="component" value="Unassembled WGS sequence"/>
</dbReference>
<name>A0A9W4X4F3_9GLOM</name>
<feature type="non-terminal residue" evidence="1">
    <location>
        <position position="154"/>
    </location>
</feature>
<dbReference type="EMBL" id="CAMKVN010010745">
    <property type="protein sequence ID" value="CAI2194328.1"/>
    <property type="molecule type" value="Genomic_DNA"/>
</dbReference>
<proteinExistence type="predicted"/>
<gene>
    <name evidence="1" type="ORF">FWILDA_LOCUS16521</name>
</gene>
<keyword evidence="2" id="KW-1185">Reference proteome</keyword>
<accession>A0A9W4X4F3</accession>
<sequence length="154" mass="17820">STGASLQLIKMDESRGIIENCKRICNKVRVEALVIKESDFDAVATSQNLSPEEAKIHKFDQERSIPDTMALKRFYMRNLYDKDMNIEDWNNLSEENLEKSIVEDLCKTYSANHWKVIKELFKILGFTGINDKRVLPGNIISEAFIQSCKRFIEI</sequence>
<evidence type="ECO:0000313" key="2">
    <source>
        <dbReference type="Proteomes" id="UP001153678"/>
    </source>
</evidence>